<reference evidence="2" key="1">
    <citation type="journal article" date="2023" name="Int. J. Syst. Evol. Microbiol.">
        <title>Mesoterricola silvestris gen. nov., sp. nov., Mesoterricola sediminis sp. nov., Geothrix oryzae sp. nov., Geothrix edaphica sp. nov., Geothrix rubra sp. nov., and Geothrix limicola sp. nov., six novel members of Acidobacteriota isolated from soils.</title>
        <authorList>
            <person name="Itoh H."/>
            <person name="Sugisawa Y."/>
            <person name="Mise K."/>
            <person name="Xu Z."/>
            <person name="Kuniyasu M."/>
            <person name="Ushijima N."/>
            <person name="Kawano K."/>
            <person name="Kobayashi E."/>
            <person name="Shiratori Y."/>
            <person name="Masuda Y."/>
            <person name="Senoo K."/>
        </authorList>
    </citation>
    <scope>NUCLEOTIDE SEQUENCE</scope>
    <source>
        <strain evidence="2">W786</strain>
    </source>
</reference>
<protein>
    <submittedName>
        <fullName evidence="2">DNA polymerase III subunit epsilon</fullName>
    </submittedName>
</protein>
<evidence type="ECO:0000313" key="3">
    <source>
        <dbReference type="Proteomes" id="UP001228113"/>
    </source>
</evidence>
<dbReference type="KEGG" id="msea:METESE_10910"/>
<feature type="domain" description="Exonuclease" evidence="1">
    <location>
        <begin position="7"/>
        <end position="169"/>
    </location>
</feature>
<sequence>MRLADLTFLVMDTETTGLDPRADKVVSIAGVWTRMGEGGFRRESFLVDPGIPIPPEASAIHHIVDRHVAGAPTLAQVLPVFQGDDFHAYVAHNAAFDFGFLPSQGRPVLCTMRLARKVWPRLARYSNQYLRYFLRLEVPEAEGLPAHEALADALVTSRLLLAELAWLAENPQPGVETLADLIAWTEAPNLLEICNFGSKHRGTPWAQVPRDYLAWMKREVRDMDPDTRHTVEHYLQRA</sequence>
<dbReference type="CDD" id="cd06127">
    <property type="entry name" value="DEDDh"/>
    <property type="match status" value="1"/>
</dbReference>
<dbReference type="PANTHER" id="PTHR30231:SF41">
    <property type="entry name" value="DNA POLYMERASE III SUBUNIT EPSILON"/>
    <property type="match status" value="1"/>
</dbReference>
<dbReference type="SMART" id="SM00479">
    <property type="entry name" value="EXOIII"/>
    <property type="match status" value="1"/>
</dbReference>
<evidence type="ECO:0000259" key="1">
    <source>
        <dbReference type="SMART" id="SM00479"/>
    </source>
</evidence>
<dbReference type="GO" id="GO:0008408">
    <property type="term" value="F:3'-5' exonuclease activity"/>
    <property type="evidence" value="ECO:0007669"/>
    <property type="project" value="TreeGrafter"/>
</dbReference>
<dbReference type="Gene3D" id="3.30.420.10">
    <property type="entry name" value="Ribonuclease H-like superfamily/Ribonuclease H"/>
    <property type="match status" value="1"/>
</dbReference>
<keyword evidence="3" id="KW-1185">Reference proteome</keyword>
<dbReference type="InterPro" id="IPR013520">
    <property type="entry name" value="Ribonucl_H"/>
</dbReference>
<dbReference type="AlphaFoldDB" id="A0AA48KF64"/>
<dbReference type="Proteomes" id="UP001228113">
    <property type="component" value="Chromosome"/>
</dbReference>
<gene>
    <name evidence="2" type="primary">exoX</name>
    <name evidence="2" type="ORF">METESE_10910</name>
</gene>
<dbReference type="GO" id="GO:0005829">
    <property type="term" value="C:cytosol"/>
    <property type="evidence" value="ECO:0007669"/>
    <property type="project" value="TreeGrafter"/>
</dbReference>
<dbReference type="GO" id="GO:0045004">
    <property type="term" value="P:DNA replication proofreading"/>
    <property type="evidence" value="ECO:0007669"/>
    <property type="project" value="TreeGrafter"/>
</dbReference>
<organism evidence="2 3">
    <name type="scientific">Mesoterricola sediminis</name>
    <dbReference type="NCBI Taxonomy" id="2927980"/>
    <lineage>
        <taxon>Bacteria</taxon>
        <taxon>Pseudomonadati</taxon>
        <taxon>Acidobacteriota</taxon>
        <taxon>Holophagae</taxon>
        <taxon>Holophagales</taxon>
        <taxon>Holophagaceae</taxon>
        <taxon>Mesoterricola</taxon>
    </lineage>
</organism>
<dbReference type="GO" id="GO:0003676">
    <property type="term" value="F:nucleic acid binding"/>
    <property type="evidence" value="ECO:0007669"/>
    <property type="project" value="InterPro"/>
</dbReference>
<dbReference type="SUPFAM" id="SSF53098">
    <property type="entry name" value="Ribonuclease H-like"/>
    <property type="match status" value="1"/>
</dbReference>
<dbReference type="InterPro" id="IPR012337">
    <property type="entry name" value="RNaseH-like_sf"/>
</dbReference>
<dbReference type="EMBL" id="AP027081">
    <property type="protein sequence ID" value="BDU76133.1"/>
    <property type="molecule type" value="Genomic_DNA"/>
</dbReference>
<proteinExistence type="predicted"/>
<dbReference type="RefSeq" id="WP_243334665.1">
    <property type="nucleotide sequence ID" value="NZ_AP027081.1"/>
</dbReference>
<dbReference type="PANTHER" id="PTHR30231">
    <property type="entry name" value="DNA POLYMERASE III SUBUNIT EPSILON"/>
    <property type="match status" value="1"/>
</dbReference>
<dbReference type="InterPro" id="IPR036397">
    <property type="entry name" value="RNaseH_sf"/>
</dbReference>
<evidence type="ECO:0000313" key="2">
    <source>
        <dbReference type="EMBL" id="BDU76133.1"/>
    </source>
</evidence>
<accession>A0AA48KF64</accession>
<name>A0AA48KF64_9BACT</name>
<dbReference type="Pfam" id="PF00929">
    <property type="entry name" value="RNase_T"/>
    <property type="match status" value="1"/>
</dbReference>